<feature type="transmembrane region" description="Helical" evidence="1">
    <location>
        <begin position="75"/>
        <end position="94"/>
    </location>
</feature>
<dbReference type="AlphaFoldDB" id="A0A848GV49"/>
<dbReference type="EMBL" id="JABBGC010000004">
    <property type="protein sequence ID" value="NML41341.1"/>
    <property type="molecule type" value="Genomic_DNA"/>
</dbReference>
<proteinExistence type="predicted"/>
<keyword evidence="1" id="KW-0472">Membrane</keyword>
<feature type="transmembrane region" description="Helical" evidence="1">
    <location>
        <begin position="106"/>
        <end position="128"/>
    </location>
</feature>
<dbReference type="InterPro" id="IPR021329">
    <property type="entry name" value="DUF2938"/>
</dbReference>
<keyword evidence="1" id="KW-1133">Transmembrane helix</keyword>
<gene>
    <name evidence="2" type="ORF">HHL17_29380</name>
</gene>
<dbReference type="Pfam" id="PF11158">
    <property type="entry name" value="DUF2938"/>
    <property type="match status" value="1"/>
</dbReference>
<evidence type="ECO:0000313" key="3">
    <source>
        <dbReference type="Proteomes" id="UP000583266"/>
    </source>
</evidence>
<dbReference type="Proteomes" id="UP000583266">
    <property type="component" value="Unassembled WGS sequence"/>
</dbReference>
<sequence length="166" mass="18334">MMNITELIIFSLIIGSGATIIMDIFAVINKRLFNVQSLDYALLGRWIGHFQHGKFSHQTILQAAPIKGERAIGWIAHYLIGISFAFLLLLIWGIQWAYHPTFGPAIIIGIVTTAAPWFLMQPAFGFGIAASKTPNPTLARTRSLKTHTVYGIGLYLAALLLSILLK</sequence>
<evidence type="ECO:0000313" key="2">
    <source>
        <dbReference type="EMBL" id="NML41341.1"/>
    </source>
</evidence>
<organism evidence="2 3">
    <name type="scientific">Chitinophaga fulva</name>
    <dbReference type="NCBI Taxonomy" id="2728842"/>
    <lineage>
        <taxon>Bacteria</taxon>
        <taxon>Pseudomonadati</taxon>
        <taxon>Bacteroidota</taxon>
        <taxon>Chitinophagia</taxon>
        <taxon>Chitinophagales</taxon>
        <taxon>Chitinophagaceae</taxon>
        <taxon>Chitinophaga</taxon>
    </lineage>
</organism>
<feature type="transmembrane region" description="Helical" evidence="1">
    <location>
        <begin position="7"/>
        <end position="28"/>
    </location>
</feature>
<keyword evidence="3" id="KW-1185">Reference proteome</keyword>
<comment type="caution">
    <text evidence="2">The sequence shown here is derived from an EMBL/GenBank/DDBJ whole genome shotgun (WGS) entry which is preliminary data.</text>
</comment>
<evidence type="ECO:0000256" key="1">
    <source>
        <dbReference type="SAM" id="Phobius"/>
    </source>
</evidence>
<accession>A0A848GV49</accession>
<name>A0A848GV49_9BACT</name>
<reference evidence="2 3" key="1">
    <citation type="submission" date="2020-04" db="EMBL/GenBank/DDBJ databases">
        <title>Chitinophaga sp. G-6-1-13 sp. nov., isolated from soil.</title>
        <authorList>
            <person name="Dahal R.H."/>
            <person name="Chaudhary D.K."/>
        </authorList>
    </citation>
    <scope>NUCLEOTIDE SEQUENCE [LARGE SCALE GENOMIC DNA]</scope>
    <source>
        <strain evidence="2 3">G-6-1-13</strain>
    </source>
</reference>
<dbReference type="RefSeq" id="WP_169228425.1">
    <property type="nucleotide sequence ID" value="NZ_JABBGC010000004.1"/>
</dbReference>
<keyword evidence="1" id="KW-0812">Transmembrane</keyword>
<protein>
    <submittedName>
        <fullName evidence="2">DUF2938 domain-containing protein</fullName>
    </submittedName>
</protein>
<feature type="transmembrane region" description="Helical" evidence="1">
    <location>
        <begin position="148"/>
        <end position="165"/>
    </location>
</feature>